<dbReference type="STRING" id="111780.Sta7437_0689"/>
<dbReference type="RefSeq" id="WP_015191957.1">
    <property type="nucleotide sequence ID" value="NC_019748.1"/>
</dbReference>
<keyword evidence="7" id="KW-0472">Membrane</keyword>
<dbReference type="EMBL" id="CP003653">
    <property type="protein sequence ID" value="AFZ34284.1"/>
    <property type="molecule type" value="Genomic_DNA"/>
</dbReference>
<comment type="similarity">
    <text evidence="6">Belongs to the peptidase M48 family.</text>
</comment>
<dbReference type="eggNOG" id="COG0501">
    <property type="taxonomic scope" value="Bacteria"/>
</dbReference>
<comment type="cofactor">
    <cofactor evidence="6">
        <name>Zn(2+)</name>
        <dbReference type="ChEBI" id="CHEBI:29105"/>
    </cofactor>
    <text evidence="6">Binds 1 zinc ion per subunit.</text>
</comment>
<organism evidence="9 10">
    <name type="scientific">Stanieria cyanosphaera (strain ATCC 29371 / PCC 7437)</name>
    <dbReference type="NCBI Taxonomy" id="111780"/>
    <lineage>
        <taxon>Bacteria</taxon>
        <taxon>Bacillati</taxon>
        <taxon>Cyanobacteriota</taxon>
        <taxon>Cyanophyceae</taxon>
        <taxon>Pleurocapsales</taxon>
        <taxon>Dermocarpellaceae</taxon>
        <taxon>Stanieria</taxon>
    </lineage>
</organism>
<dbReference type="GO" id="GO:0006508">
    <property type="term" value="P:proteolysis"/>
    <property type="evidence" value="ECO:0007669"/>
    <property type="project" value="UniProtKB-KW"/>
</dbReference>
<dbReference type="PANTHER" id="PTHR34978">
    <property type="entry name" value="POSSIBLE SENSOR-TRANSDUCER PROTEIN BLAR"/>
    <property type="match status" value="1"/>
</dbReference>
<evidence type="ECO:0000256" key="6">
    <source>
        <dbReference type="RuleBase" id="RU003983"/>
    </source>
</evidence>
<keyword evidence="3 6" id="KW-0378">Hydrolase</keyword>
<dbReference type="Gene3D" id="3.30.2010.10">
    <property type="entry name" value="Metalloproteases ('zincins'), catalytic domain"/>
    <property type="match status" value="1"/>
</dbReference>
<dbReference type="InterPro" id="IPR001915">
    <property type="entry name" value="Peptidase_M48"/>
</dbReference>
<dbReference type="PANTHER" id="PTHR34978:SF3">
    <property type="entry name" value="SLR0241 PROTEIN"/>
    <property type="match status" value="1"/>
</dbReference>
<keyword evidence="4 6" id="KW-0862">Zinc</keyword>
<keyword evidence="10" id="KW-1185">Reference proteome</keyword>
<evidence type="ECO:0000313" key="9">
    <source>
        <dbReference type="EMBL" id="AFZ34284.1"/>
    </source>
</evidence>
<feature type="transmembrane region" description="Helical" evidence="7">
    <location>
        <begin position="69"/>
        <end position="90"/>
    </location>
</feature>
<dbReference type="KEGG" id="scs:Sta7437_0689"/>
<keyword evidence="5 6" id="KW-0482">Metalloprotease</keyword>
<keyword evidence="7" id="KW-1133">Transmembrane helix</keyword>
<dbReference type="InterPro" id="IPR052173">
    <property type="entry name" value="Beta-lactam_resp_regulator"/>
</dbReference>
<evidence type="ECO:0000256" key="2">
    <source>
        <dbReference type="ARBA" id="ARBA00022723"/>
    </source>
</evidence>
<evidence type="ECO:0000256" key="1">
    <source>
        <dbReference type="ARBA" id="ARBA00022670"/>
    </source>
</evidence>
<dbReference type="GO" id="GO:0004222">
    <property type="term" value="F:metalloendopeptidase activity"/>
    <property type="evidence" value="ECO:0007669"/>
    <property type="project" value="InterPro"/>
</dbReference>
<feature type="transmembrane region" description="Helical" evidence="7">
    <location>
        <begin position="260"/>
        <end position="278"/>
    </location>
</feature>
<evidence type="ECO:0000259" key="8">
    <source>
        <dbReference type="Pfam" id="PF01435"/>
    </source>
</evidence>
<evidence type="ECO:0000256" key="4">
    <source>
        <dbReference type="ARBA" id="ARBA00022833"/>
    </source>
</evidence>
<name>K9XQB7_STAC7</name>
<feature type="transmembrane region" description="Helical" evidence="7">
    <location>
        <begin position="34"/>
        <end position="57"/>
    </location>
</feature>
<evidence type="ECO:0000313" key="10">
    <source>
        <dbReference type="Proteomes" id="UP000010473"/>
    </source>
</evidence>
<keyword evidence="1 6" id="KW-0645">Protease</keyword>
<dbReference type="HOGENOM" id="CLU_990242_0_0_3"/>
<dbReference type="OrthoDB" id="462286at2"/>
<proteinExistence type="inferred from homology"/>
<gene>
    <name evidence="9" type="ordered locus">Sta7437_0689</name>
</gene>
<dbReference type="CDD" id="cd07326">
    <property type="entry name" value="M56_BlaR1_MecR1_like"/>
    <property type="match status" value="1"/>
</dbReference>
<evidence type="ECO:0000256" key="7">
    <source>
        <dbReference type="SAM" id="Phobius"/>
    </source>
</evidence>
<dbReference type="GO" id="GO:0046872">
    <property type="term" value="F:metal ion binding"/>
    <property type="evidence" value="ECO:0007669"/>
    <property type="project" value="UniProtKB-KW"/>
</dbReference>
<dbReference type="Pfam" id="PF01435">
    <property type="entry name" value="Peptidase_M48"/>
    <property type="match status" value="1"/>
</dbReference>
<dbReference type="AlphaFoldDB" id="K9XQB7"/>
<sequence>MHLMMILTALIIAWGLRCIELKPTGTWKQRWQRSLFSLIFPPLLLLSTAIAVICMGFQGQMLGMQASWLGYSLAIGFAIASVGLLLKLAYQGYQLSNQISQYEQKILEQQTVRILPTNFPYSAQIGFWNSQLVISQGLLELLDQEHLAVVLAHEQAHVYYRDNFWYFWLGWLRYLTGWLPNSELLWQELLLLREVRADLKAAQEADPLLLAESLIKIVRNPLESPAIFCANFSCNLLQGRLSERIDFILAEPQQISSPQWYSWSWLILLFIPLLTIPLHY</sequence>
<evidence type="ECO:0000256" key="3">
    <source>
        <dbReference type="ARBA" id="ARBA00022801"/>
    </source>
</evidence>
<evidence type="ECO:0000256" key="5">
    <source>
        <dbReference type="ARBA" id="ARBA00023049"/>
    </source>
</evidence>
<dbReference type="PATRIC" id="fig|111780.3.peg.720"/>
<feature type="domain" description="Peptidase M48" evidence="8">
    <location>
        <begin position="127"/>
        <end position="164"/>
    </location>
</feature>
<dbReference type="Proteomes" id="UP000010473">
    <property type="component" value="Chromosome"/>
</dbReference>
<accession>K9XQB7</accession>
<keyword evidence="7" id="KW-0812">Transmembrane</keyword>
<protein>
    <submittedName>
        <fullName evidence="9">Peptidase M48 Ste24p</fullName>
    </submittedName>
</protein>
<keyword evidence="2" id="KW-0479">Metal-binding</keyword>
<reference evidence="10" key="1">
    <citation type="journal article" date="2013" name="Proc. Natl. Acad. Sci. U.S.A.">
        <title>Improving the coverage of the cyanobacterial phylum using diversity-driven genome sequencing.</title>
        <authorList>
            <person name="Shih P.M."/>
            <person name="Wu D."/>
            <person name="Latifi A."/>
            <person name="Axen S.D."/>
            <person name="Fewer D.P."/>
            <person name="Talla E."/>
            <person name="Calteau A."/>
            <person name="Cai F."/>
            <person name="Tandeau de Marsac N."/>
            <person name="Rippka R."/>
            <person name="Herdman M."/>
            <person name="Sivonen K."/>
            <person name="Coursin T."/>
            <person name="Laurent T."/>
            <person name="Goodwin L."/>
            <person name="Nolan M."/>
            <person name="Davenport K.W."/>
            <person name="Han C.S."/>
            <person name="Rubin E.M."/>
            <person name="Eisen J.A."/>
            <person name="Woyke T."/>
            <person name="Gugger M."/>
            <person name="Kerfeld C.A."/>
        </authorList>
    </citation>
    <scope>NUCLEOTIDE SEQUENCE [LARGE SCALE GENOMIC DNA]</scope>
    <source>
        <strain evidence="10">ATCC 29371 / PCC 7437</strain>
    </source>
</reference>